<feature type="active site" description="O-(3'-phospho-DNA)-tyrosine intermediate" evidence="10">
    <location>
        <position position="291"/>
    </location>
</feature>
<sequence>MHHLLENFLNHLQFERHYSSHTLLAYQTDLEQFFDFLYRHFETPSLSESMLTQVDVLTVRLWMGELLEQGMQARSIGRKLAAVRSFFRYLVRQRILSVYPLSNIKTPKVAKRLPQFLTEEQTRKLFDEQLAALDPDSFEGRRDRALLELLYSSGLRLSELIGLNIEDIDMENMLLKVFGKGKKHRIVPFGSFAKDALKKYFEVRKNLLNIHSARRQEDASAVFLTKKAARIYPMLVRRLVKKYLGGVTEMKQKSPHVLRHTFATHLLNHGADLRAVSEMLGHSSLSTTEIYTHISFERLKEVYQRSHPKA</sequence>
<dbReference type="Gene3D" id="1.10.443.10">
    <property type="entry name" value="Intergrase catalytic core"/>
    <property type="match status" value="1"/>
</dbReference>
<dbReference type="GO" id="GO:0007059">
    <property type="term" value="P:chromosome segregation"/>
    <property type="evidence" value="ECO:0007669"/>
    <property type="project" value="UniProtKB-UniRule"/>
</dbReference>
<dbReference type="Pfam" id="PF00589">
    <property type="entry name" value="Phage_integrase"/>
    <property type="match status" value="1"/>
</dbReference>
<organism evidence="14 15">
    <name type="scientific">Candidatus Thermochlorobacter aerophilus</name>
    <dbReference type="NCBI Taxonomy" id="1868324"/>
    <lineage>
        <taxon>Bacteria</taxon>
        <taxon>Pseudomonadati</taxon>
        <taxon>Chlorobiota</taxon>
        <taxon>Chlorobiia</taxon>
        <taxon>Chlorobiales</taxon>
        <taxon>Candidatus Thermochlorobacteriaceae</taxon>
        <taxon>Candidatus Thermochlorobacter</taxon>
    </lineage>
</organism>
<dbReference type="GO" id="GO:0051301">
    <property type="term" value="P:cell division"/>
    <property type="evidence" value="ECO:0007669"/>
    <property type="project" value="UniProtKB-UniRule"/>
</dbReference>
<keyword evidence="9 10" id="KW-0131">Cell cycle</keyword>
<dbReference type="InterPro" id="IPR050090">
    <property type="entry name" value="Tyrosine_recombinase_XerCD"/>
</dbReference>
<keyword evidence="3 10" id="KW-0963">Cytoplasm</keyword>
<evidence type="ECO:0000256" key="6">
    <source>
        <dbReference type="ARBA" id="ARBA00022908"/>
    </source>
</evidence>
<dbReference type="PANTHER" id="PTHR30349">
    <property type="entry name" value="PHAGE INTEGRASE-RELATED"/>
    <property type="match status" value="1"/>
</dbReference>
<dbReference type="SUPFAM" id="SSF56349">
    <property type="entry name" value="DNA breaking-rejoining enzymes"/>
    <property type="match status" value="1"/>
</dbReference>
<name>A0A395M559_9BACT</name>
<reference evidence="14 15" key="1">
    <citation type="journal article" date="2011" name="ISME J.">
        <title>Community ecology of hot spring cyanobacterial mats: predominant populations and their functional potential.</title>
        <authorList>
            <person name="Klatt C.G."/>
            <person name="Wood J.M."/>
            <person name="Rusch D.B."/>
            <person name="Bateson M.M."/>
            <person name="Hamamura N."/>
            <person name="Heidelberg J.F."/>
            <person name="Grossman A.R."/>
            <person name="Bhaya D."/>
            <person name="Cohan F.M."/>
            <person name="Kuhl M."/>
            <person name="Bryant D.A."/>
            <person name="Ward D.M."/>
        </authorList>
    </citation>
    <scope>NUCLEOTIDE SEQUENCE [LARGE SCALE GENOMIC DNA]</scope>
    <source>
        <strain evidence="14">OS</strain>
    </source>
</reference>
<dbReference type="GO" id="GO:0003677">
    <property type="term" value="F:DNA binding"/>
    <property type="evidence" value="ECO:0007669"/>
    <property type="project" value="UniProtKB-UniRule"/>
</dbReference>
<dbReference type="InterPro" id="IPR013762">
    <property type="entry name" value="Integrase-like_cat_sf"/>
</dbReference>
<evidence type="ECO:0000259" key="12">
    <source>
        <dbReference type="PROSITE" id="PS51898"/>
    </source>
</evidence>
<dbReference type="Proteomes" id="UP000266389">
    <property type="component" value="Unassembled WGS sequence"/>
</dbReference>
<dbReference type="Gene3D" id="1.10.150.130">
    <property type="match status" value="1"/>
</dbReference>
<dbReference type="NCBIfam" id="NF001399">
    <property type="entry name" value="PRK00283.1"/>
    <property type="match status" value="1"/>
</dbReference>
<dbReference type="InterPro" id="IPR023009">
    <property type="entry name" value="Tyrosine_recombinase_XerC/XerD"/>
</dbReference>
<dbReference type="AlphaFoldDB" id="A0A395M559"/>
<feature type="active site" evidence="10">
    <location>
        <position position="259"/>
    </location>
</feature>
<evidence type="ECO:0000256" key="1">
    <source>
        <dbReference type="ARBA" id="ARBA00004496"/>
    </source>
</evidence>
<dbReference type="PROSITE" id="PS51900">
    <property type="entry name" value="CB"/>
    <property type="match status" value="1"/>
</dbReference>
<dbReference type="NCBIfam" id="TIGR02224">
    <property type="entry name" value="recomb_XerC"/>
    <property type="match status" value="1"/>
</dbReference>
<feature type="active site" evidence="10">
    <location>
        <position position="256"/>
    </location>
</feature>
<evidence type="ECO:0000256" key="7">
    <source>
        <dbReference type="ARBA" id="ARBA00023125"/>
    </source>
</evidence>
<comment type="function">
    <text evidence="10">Site-specific tyrosine recombinase, which acts by catalyzing the cutting and rejoining of the recombining DNA molecules. The XerC-XerD complex is essential to convert dimers of the bacterial chromosome into monomers to permit their segregation at cell division. It also contributes to the segregational stability of plasmids.</text>
</comment>
<dbReference type="PROSITE" id="PS51898">
    <property type="entry name" value="TYR_RECOMBINASE"/>
    <property type="match status" value="1"/>
</dbReference>
<evidence type="ECO:0000313" key="15">
    <source>
        <dbReference type="Proteomes" id="UP000266389"/>
    </source>
</evidence>
<dbReference type="InterPro" id="IPR044068">
    <property type="entry name" value="CB"/>
</dbReference>
<dbReference type="GO" id="GO:0005737">
    <property type="term" value="C:cytoplasm"/>
    <property type="evidence" value="ECO:0007669"/>
    <property type="project" value="UniProtKB-SubCell"/>
</dbReference>
<dbReference type="InterPro" id="IPR010998">
    <property type="entry name" value="Integrase_recombinase_N"/>
</dbReference>
<feature type="domain" description="Core-binding (CB)" evidence="13">
    <location>
        <begin position="1"/>
        <end position="91"/>
    </location>
</feature>
<evidence type="ECO:0000256" key="8">
    <source>
        <dbReference type="ARBA" id="ARBA00023172"/>
    </source>
</evidence>
<evidence type="ECO:0000256" key="5">
    <source>
        <dbReference type="ARBA" id="ARBA00022829"/>
    </source>
</evidence>
<dbReference type="GO" id="GO:0009037">
    <property type="term" value="F:tyrosine-based site-specific recombinase activity"/>
    <property type="evidence" value="ECO:0007669"/>
    <property type="project" value="UniProtKB-UniRule"/>
</dbReference>
<comment type="subcellular location">
    <subcellularLocation>
        <location evidence="1 10">Cytoplasm</location>
    </subcellularLocation>
</comment>
<dbReference type="PANTHER" id="PTHR30349:SF77">
    <property type="entry name" value="TYROSINE RECOMBINASE XERC"/>
    <property type="match status" value="1"/>
</dbReference>
<dbReference type="EMBL" id="PHFL01000010">
    <property type="protein sequence ID" value="RFM25074.1"/>
    <property type="molecule type" value="Genomic_DNA"/>
</dbReference>
<gene>
    <name evidence="10 14" type="primary">xerC</name>
    <name evidence="14" type="ORF">D0433_02535</name>
</gene>
<dbReference type="InterPro" id="IPR011931">
    <property type="entry name" value="Recomb_XerC"/>
</dbReference>
<protein>
    <recommendedName>
        <fullName evidence="10 11">Tyrosine recombinase XerC</fullName>
    </recommendedName>
</protein>
<evidence type="ECO:0000256" key="4">
    <source>
        <dbReference type="ARBA" id="ARBA00022618"/>
    </source>
</evidence>
<evidence type="ECO:0000256" key="2">
    <source>
        <dbReference type="ARBA" id="ARBA00006657"/>
    </source>
</evidence>
<dbReference type="HAMAP" id="MF_01808">
    <property type="entry name" value="Recomb_XerC_XerD"/>
    <property type="match status" value="1"/>
</dbReference>
<accession>A0A395M559</accession>
<comment type="caution">
    <text evidence="14">The sequence shown here is derived from an EMBL/GenBank/DDBJ whole genome shotgun (WGS) entry which is preliminary data.</text>
</comment>
<comment type="similarity">
    <text evidence="2 10">Belongs to the 'phage' integrase family. XerC subfamily.</text>
</comment>
<evidence type="ECO:0000256" key="11">
    <source>
        <dbReference type="NCBIfam" id="TIGR02224"/>
    </source>
</evidence>
<evidence type="ECO:0000256" key="9">
    <source>
        <dbReference type="ARBA" id="ARBA00023306"/>
    </source>
</evidence>
<keyword evidence="8 10" id="KW-0233">DNA recombination</keyword>
<proteinExistence type="inferred from homology"/>
<feature type="active site" evidence="10">
    <location>
        <position position="180"/>
    </location>
</feature>
<feature type="active site" evidence="10">
    <location>
        <position position="156"/>
    </location>
</feature>
<evidence type="ECO:0000256" key="3">
    <source>
        <dbReference type="ARBA" id="ARBA00022490"/>
    </source>
</evidence>
<dbReference type="InterPro" id="IPR011010">
    <property type="entry name" value="DNA_brk_join_enz"/>
</dbReference>
<dbReference type="GO" id="GO:0006313">
    <property type="term" value="P:DNA transposition"/>
    <property type="evidence" value="ECO:0007669"/>
    <property type="project" value="UniProtKB-UniRule"/>
</dbReference>
<evidence type="ECO:0000259" key="13">
    <source>
        <dbReference type="PROSITE" id="PS51900"/>
    </source>
</evidence>
<dbReference type="InterPro" id="IPR002104">
    <property type="entry name" value="Integrase_catalytic"/>
</dbReference>
<dbReference type="Pfam" id="PF02899">
    <property type="entry name" value="Phage_int_SAM_1"/>
    <property type="match status" value="1"/>
</dbReference>
<comment type="subunit">
    <text evidence="10">Forms a cyclic heterotetrameric complex composed of two molecules of XerC and two molecules of XerD.</text>
</comment>
<dbReference type="CDD" id="cd00798">
    <property type="entry name" value="INT_XerDC_C"/>
    <property type="match status" value="1"/>
</dbReference>
<keyword evidence="6 10" id="KW-0229">DNA integration</keyword>
<evidence type="ECO:0000313" key="14">
    <source>
        <dbReference type="EMBL" id="RFM25074.1"/>
    </source>
</evidence>
<keyword evidence="7 10" id="KW-0238">DNA-binding</keyword>
<keyword evidence="5 10" id="KW-0159">Chromosome partition</keyword>
<evidence type="ECO:0000256" key="10">
    <source>
        <dbReference type="HAMAP-Rule" id="MF_01808"/>
    </source>
</evidence>
<keyword evidence="4 10" id="KW-0132">Cell division</keyword>
<feature type="domain" description="Tyr recombinase" evidence="12">
    <location>
        <begin position="112"/>
        <end position="304"/>
    </location>
</feature>
<dbReference type="InterPro" id="IPR004107">
    <property type="entry name" value="Integrase_SAM-like_N"/>
</dbReference>
<feature type="active site" evidence="10">
    <location>
        <position position="282"/>
    </location>
</feature>